<reference evidence="7 8" key="1">
    <citation type="submission" date="2018-11" db="EMBL/GenBank/DDBJ databases">
        <title>Genome assembly of Steccherinum ochraceum LE-BIN_3174, the white-rot fungus of the Steccherinaceae family (The Residual Polyporoid clade, Polyporales, Basidiomycota).</title>
        <authorList>
            <person name="Fedorova T.V."/>
            <person name="Glazunova O.A."/>
            <person name="Landesman E.O."/>
            <person name="Moiseenko K.V."/>
            <person name="Psurtseva N.V."/>
            <person name="Savinova O.S."/>
            <person name="Shakhova N.V."/>
            <person name="Tyazhelova T.V."/>
            <person name="Vasina D.V."/>
        </authorList>
    </citation>
    <scope>NUCLEOTIDE SEQUENCE [LARGE SCALE GENOMIC DNA]</scope>
    <source>
        <strain evidence="7 8">LE-BIN_3174</strain>
    </source>
</reference>
<dbReference type="Proteomes" id="UP000292702">
    <property type="component" value="Unassembled WGS sequence"/>
</dbReference>
<evidence type="ECO:0000259" key="6">
    <source>
        <dbReference type="PROSITE" id="PS50089"/>
    </source>
</evidence>
<dbReference type="InterPro" id="IPR036322">
    <property type="entry name" value="WD40_repeat_dom_sf"/>
</dbReference>
<gene>
    <name evidence="7" type="ORF">EIP91_011025</name>
</gene>
<feature type="domain" description="RING-type" evidence="6">
    <location>
        <begin position="190"/>
        <end position="232"/>
    </location>
</feature>
<evidence type="ECO:0000256" key="1">
    <source>
        <dbReference type="ARBA" id="ARBA00022723"/>
    </source>
</evidence>
<comment type="caution">
    <text evidence="7">The sequence shown here is derived from an EMBL/GenBank/DDBJ whole genome shotgun (WGS) entry which is preliminary data.</text>
</comment>
<dbReference type="CDD" id="cd16449">
    <property type="entry name" value="RING-HC"/>
    <property type="match status" value="1"/>
</dbReference>
<evidence type="ECO:0000256" key="4">
    <source>
        <dbReference type="PROSITE-ProRule" id="PRU00175"/>
    </source>
</evidence>
<dbReference type="InterPro" id="IPR015943">
    <property type="entry name" value="WD40/YVTN_repeat-like_dom_sf"/>
</dbReference>
<dbReference type="Gene3D" id="2.130.10.10">
    <property type="entry name" value="YVTN repeat-like/Quinoprotein amine dehydrogenase"/>
    <property type="match status" value="2"/>
</dbReference>
<dbReference type="PROSITE" id="PS50082">
    <property type="entry name" value="WD_REPEATS_2"/>
    <property type="match status" value="1"/>
</dbReference>
<accession>A0A4R0R001</accession>
<dbReference type="STRING" id="92696.A0A4R0R001"/>
<evidence type="ECO:0000256" key="2">
    <source>
        <dbReference type="ARBA" id="ARBA00022771"/>
    </source>
</evidence>
<dbReference type="GO" id="GO:0008270">
    <property type="term" value="F:zinc ion binding"/>
    <property type="evidence" value="ECO:0007669"/>
    <property type="project" value="UniProtKB-KW"/>
</dbReference>
<dbReference type="PROSITE" id="PS00518">
    <property type="entry name" value="ZF_RING_1"/>
    <property type="match status" value="1"/>
</dbReference>
<dbReference type="AlphaFoldDB" id="A0A4R0R001"/>
<dbReference type="Pfam" id="PF00097">
    <property type="entry name" value="zf-C3HC4"/>
    <property type="match status" value="1"/>
</dbReference>
<dbReference type="Pfam" id="PF00400">
    <property type="entry name" value="WD40"/>
    <property type="match status" value="1"/>
</dbReference>
<dbReference type="InterPro" id="IPR001680">
    <property type="entry name" value="WD40_rpt"/>
</dbReference>
<dbReference type="SUPFAM" id="SSF50978">
    <property type="entry name" value="WD40 repeat-like"/>
    <property type="match status" value="1"/>
</dbReference>
<feature type="repeat" description="WD" evidence="5">
    <location>
        <begin position="357"/>
        <end position="398"/>
    </location>
</feature>
<dbReference type="InterPro" id="IPR013083">
    <property type="entry name" value="Znf_RING/FYVE/PHD"/>
</dbReference>
<dbReference type="SUPFAM" id="SSF57850">
    <property type="entry name" value="RING/U-box"/>
    <property type="match status" value="1"/>
</dbReference>
<keyword evidence="5" id="KW-0853">WD repeat</keyword>
<protein>
    <recommendedName>
        <fullName evidence="6">RING-type domain-containing protein</fullName>
    </recommendedName>
</protein>
<name>A0A4R0R001_9APHY</name>
<dbReference type="EMBL" id="RWJN01000695">
    <property type="protein sequence ID" value="TCD59941.1"/>
    <property type="molecule type" value="Genomic_DNA"/>
</dbReference>
<evidence type="ECO:0000313" key="8">
    <source>
        <dbReference type="Proteomes" id="UP000292702"/>
    </source>
</evidence>
<dbReference type="Gene3D" id="3.30.40.10">
    <property type="entry name" value="Zinc/RING finger domain, C3HC4 (zinc finger)"/>
    <property type="match status" value="1"/>
</dbReference>
<proteinExistence type="predicted"/>
<evidence type="ECO:0000256" key="3">
    <source>
        <dbReference type="ARBA" id="ARBA00022833"/>
    </source>
</evidence>
<keyword evidence="8" id="KW-1185">Reference proteome</keyword>
<evidence type="ECO:0000256" key="5">
    <source>
        <dbReference type="PROSITE-ProRule" id="PRU00221"/>
    </source>
</evidence>
<dbReference type="InterPro" id="IPR018957">
    <property type="entry name" value="Znf_C3HC4_RING-type"/>
</dbReference>
<dbReference type="OrthoDB" id="2627610at2759"/>
<sequence length="694" mass="76077">MHSYRTPVSSKNATVRLIASLYFRTGNPVPRREEVTALVPSYECDTHKRFPVLESILGIDAVIQECVVTLFDATGKSFQAFLALQYRPDAPINIALRRLYPNTSWRGDIIAMKKGGKVLVTSFAGLREKRLLNEAVLKFLKKAQETLQATAANVVPIFPHELPIYGPRRLLSSSPASAFTVNIENKNSSCEDLGDSRIPYASARGCGHVFCGGCLSAYLRVPAEQRNACPMCLGYDYETGDIQGITNEVLDIDRKVGLTFTRQDAIQLFPELSEGVGDQNIMEAVAGNATARLLTERLRELQGDIAFHTSHNESLAKIMENNASSLKQLIDTTVTMKATADTAQAQVQEMDKKLAGLEEKHHSINCIQFSPDGHYVAVGSDDYKTRIYKVNTPACLLELIGPSPTTAVFWNPSTGGDREEYEVFLGYGDGSVVAYILDLWDISNKGRTEPDGVELDFDGDGAVEDFVFNVATAHLAVIIGSDVYICKSLGIDSEDYRISVPEVVPNPTGSVEKNVIPRGIHFAPKAQYLIVSYLEHGIVCWDTTGQKKIKSLTVSTRIGKSALSTDERYIVVHNLVSGFDRYDLRSGELLGTYGISVDPERNVALPVLFIHGNQDLLFGDAAGMVKIVDVPANISQNLTHVEKEIVQAIAYVECDGGPLRAVIRWSPGLQEVLREDMVDIYHRGEGAVGVVNAA</sequence>
<dbReference type="PROSITE" id="PS50089">
    <property type="entry name" value="ZF_RING_2"/>
    <property type="match status" value="1"/>
</dbReference>
<keyword evidence="2 4" id="KW-0863">Zinc-finger</keyword>
<dbReference type="InterPro" id="IPR001841">
    <property type="entry name" value="Znf_RING"/>
</dbReference>
<organism evidence="7 8">
    <name type="scientific">Steccherinum ochraceum</name>
    <dbReference type="NCBI Taxonomy" id="92696"/>
    <lineage>
        <taxon>Eukaryota</taxon>
        <taxon>Fungi</taxon>
        <taxon>Dikarya</taxon>
        <taxon>Basidiomycota</taxon>
        <taxon>Agaricomycotina</taxon>
        <taxon>Agaricomycetes</taxon>
        <taxon>Polyporales</taxon>
        <taxon>Steccherinaceae</taxon>
        <taxon>Steccherinum</taxon>
    </lineage>
</organism>
<keyword evidence="3" id="KW-0862">Zinc</keyword>
<evidence type="ECO:0000313" key="7">
    <source>
        <dbReference type="EMBL" id="TCD59941.1"/>
    </source>
</evidence>
<keyword evidence="1" id="KW-0479">Metal-binding</keyword>
<dbReference type="SMART" id="SM00320">
    <property type="entry name" value="WD40"/>
    <property type="match status" value="1"/>
</dbReference>
<dbReference type="InterPro" id="IPR017907">
    <property type="entry name" value="Znf_RING_CS"/>
</dbReference>